<keyword evidence="4" id="KW-1185">Reference proteome</keyword>
<protein>
    <submittedName>
        <fullName evidence="3">Uncharacterized protein</fullName>
    </submittedName>
</protein>
<keyword evidence="2" id="KW-1133">Transmembrane helix</keyword>
<gene>
    <name evidence="3" type="ORF">FGO68_gene8392</name>
</gene>
<dbReference type="EMBL" id="RRYP01008414">
    <property type="protein sequence ID" value="TNV79792.1"/>
    <property type="molecule type" value="Genomic_DNA"/>
</dbReference>
<dbReference type="Proteomes" id="UP000785679">
    <property type="component" value="Unassembled WGS sequence"/>
</dbReference>
<evidence type="ECO:0000313" key="4">
    <source>
        <dbReference type="Proteomes" id="UP000785679"/>
    </source>
</evidence>
<feature type="region of interest" description="Disordered" evidence="1">
    <location>
        <begin position="262"/>
        <end position="287"/>
    </location>
</feature>
<name>A0A8J8NQ20_HALGN</name>
<accession>A0A8J8NQ20</accession>
<reference evidence="3" key="1">
    <citation type="submission" date="2019-06" db="EMBL/GenBank/DDBJ databases">
        <authorList>
            <person name="Zheng W."/>
        </authorList>
    </citation>
    <scope>NUCLEOTIDE SEQUENCE</scope>
    <source>
        <strain evidence="3">QDHG01</strain>
    </source>
</reference>
<keyword evidence="2" id="KW-0472">Membrane</keyword>
<sequence length="287" mass="32282">MTLINYALAAETCNSTEQTTFKTPDNIYNATPSLNRCNSVRCLYHSDCQSKNCLKLDNQEHMNLEGICANKSINEQCQLTVIDIKERPKSQSQLKLNYNRCEYVPCMYDSECGNGLYCKENRYCSNDITTKPFCNKSVSYGYRDQVTGLSEEIGSSNRCQGVQCTASAECNSEAPNCVEGVCREQILAPVSIQWIIIITGVASLLIGIVIGVLFTRCLRNRGKNYRDDLSSERDSRSYSYRQLTPTPAQQVIFQGEERLASTKEKKQTINEESEYGTDVGDQSIAKY</sequence>
<feature type="transmembrane region" description="Helical" evidence="2">
    <location>
        <begin position="192"/>
        <end position="214"/>
    </location>
</feature>
<dbReference type="AlphaFoldDB" id="A0A8J8NQ20"/>
<proteinExistence type="predicted"/>
<comment type="caution">
    <text evidence="3">The sequence shown here is derived from an EMBL/GenBank/DDBJ whole genome shotgun (WGS) entry which is preliminary data.</text>
</comment>
<evidence type="ECO:0000256" key="1">
    <source>
        <dbReference type="SAM" id="MobiDB-lite"/>
    </source>
</evidence>
<keyword evidence="2" id="KW-0812">Transmembrane</keyword>
<evidence type="ECO:0000313" key="3">
    <source>
        <dbReference type="EMBL" id="TNV79792.1"/>
    </source>
</evidence>
<organism evidence="3 4">
    <name type="scientific">Halteria grandinella</name>
    <dbReference type="NCBI Taxonomy" id="5974"/>
    <lineage>
        <taxon>Eukaryota</taxon>
        <taxon>Sar</taxon>
        <taxon>Alveolata</taxon>
        <taxon>Ciliophora</taxon>
        <taxon>Intramacronucleata</taxon>
        <taxon>Spirotrichea</taxon>
        <taxon>Stichotrichia</taxon>
        <taxon>Sporadotrichida</taxon>
        <taxon>Halteriidae</taxon>
        <taxon>Halteria</taxon>
    </lineage>
</organism>
<evidence type="ECO:0000256" key="2">
    <source>
        <dbReference type="SAM" id="Phobius"/>
    </source>
</evidence>